<proteinExistence type="predicted"/>
<dbReference type="PANTHER" id="PTHR36435">
    <property type="entry name" value="SLR1288 PROTEIN"/>
    <property type="match status" value="1"/>
</dbReference>
<keyword evidence="4" id="KW-1185">Reference proteome</keyword>
<dbReference type="GO" id="GO:0004175">
    <property type="term" value="F:endopeptidase activity"/>
    <property type="evidence" value="ECO:0007669"/>
    <property type="project" value="UniProtKB-ARBA"/>
</dbReference>
<keyword evidence="3" id="KW-0482">Metalloprotease</keyword>
<dbReference type="InterPro" id="IPR052710">
    <property type="entry name" value="CAAX_protease"/>
</dbReference>
<dbReference type="EMBL" id="JACLCP010000003">
    <property type="protein sequence ID" value="MBC2845723.1"/>
    <property type="molecule type" value="Genomic_DNA"/>
</dbReference>
<comment type="caution">
    <text evidence="3">The sequence shown here is derived from an EMBL/GenBank/DDBJ whole genome shotgun (WGS) entry which is preliminary data.</text>
</comment>
<organism evidence="3 4">
    <name type="scientific">Winogradskyella flava</name>
    <dbReference type="NCBI Taxonomy" id="1884876"/>
    <lineage>
        <taxon>Bacteria</taxon>
        <taxon>Pseudomonadati</taxon>
        <taxon>Bacteroidota</taxon>
        <taxon>Flavobacteriia</taxon>
        <taxon>Flavobacteriales</taxon>
        <taxon>Flavobacteriaceae</taxon>
        <taxon>Winogradskyella</taxon>
    </lineage>
</organism>
<sequence>MKLQKAIFHTFLFILFLELIGIWILLIPDEMESASLIKASHFINSIITLFFLVLIFISLKQSDLLKYNKPEPKYYFIALVSGIGFVFFQSILNIIYYQELLFNYNFTLERLTSLSIIASIIFVPLTEELFFRNYLLRRLLEKYKPIKAIFISSLLFAFIHIPFVSLFFEFMDFSFHHAFIALFGGLIAGILFYKSKSIIPPIIFHVFWNLTSYIT</sequence>
<dbReference type="RefSeq" id="WP_185789438.1">
    <property type="nucleotide sequence ID" value="NZ_JACLCP010000003.1"/>
</dbReference>
<dbReference type="PANTHER" id="PTHR36435:SF1">
    <property type="entry name" value="CAAX AMINO TERMINAL PROTEASE FAMILY PROTEIN"/>
    <property type="match status" value="1"/>
</dbReference>
<feature type="transmembrane region" description="Helical" evidence="1">
    <location>
        <begin position="148"/>
        <end position="168"/>
    </location>
</feature>
<feature type="transmembrane region" description="Helical" evidence="1">
    <location>
        <begin position="39"/>
        <end position="59"/>
    </location>
</feature>
<feature type="transmembrane region" description="Helical" evidence="1">
    <location>
        <begin position="74"/>
        <end position="96"/>
    </location>
</feature>
<keyword evidence="1" id="KW-1133">Transmembrane helix</keyword>
<feature type="transmembrane region" description="Helical" evidence="1">
    <location>
        <begin position="174"/>
        <end position="193"/>
    </location>
</feature>
<evidence type="ECO:0000259" key="2">
    <source>
        <dbReference type="Pfam" id="PF02517"/>
    </source>
</evidence>
<evidence type="ECO:0000313" key="3">
    <source>
        <dbReference type="EMBL" id="MBC2845723.1"/>
    </source>
</evidence>
<reference evidence="3" key="1">
    <citation type="submission" date="2020-08" db="EMBL/GenBank/DDBJ databases">
        <title>Winogradskyella ouciana sp. nov., isolated from the hadal seawater of the Mariana Trench.</title>
        <authorList>
            <person name="He X."/>
        </authorList>
    </citation>
    <scope>NUCLEOTIDE SEQUENCE [LARGE SCALE GENOMIC DNA]</scope>
    <source>
        <strain evidence="3">KCTC 52348</strain>
    </source>
</reference>
<keyword evidence="3" id="KW-0645">Protease</keyword>
<dbReference type="Proteomes" id="UP000533900">
    <property type="component" value="Unassembled WGS sequence"/>
</dbReference>
<keyword evidence="3" id="KW-0378">Hydrolase</keyword>
<dbReference type="AlphaFoldDB" id="A0A842IVH2"/>
<dbReference type="GO" id="GO:0006508">
    <property type="term" value="P:proteolysis"/>
    <property type="evidence" value="ECO:0007669"/>
    <property type="project" value="UniProtKB-KW"/>
</dbReference>
<dbReference type="GO" id="GO:0008237">
    <property type="term" value="F:metallopeptidase activity"/>
    <property type="evidence" value="ECO:0007669"/>
    <property type="project" value="UniProtKB-KW"/>
</dbReference>
<dbReference type="Pfam" id="PF02517">
    <property type="entry name" value="Rce1-like"/>
    <property type="match status" value="1"/>
</dbReference>
<accession>A0A842IVH2</accession>
<keyword evidence="1" id="KW-0472">Membrane</keyword>
<keyword evidence="1" id="KW-0812">Transmembrane</keyword>
<name>A0A842IVH2_9FLAO</name>
<dbReference type="InterPro" id="IPR003675">
    <property type="entry name" value="Rce1/LyrA-like_dom"/>
</dbReference>
<gene>
    <name evidence="3" type="ORF">H7F21_11515</name>
</gene>
<evidence type="ECO:0000313" key="4">
    <source>
        <dbReference type="Proteomes" id="UP000533900"/>
    </source>
</evidence>
<feature type="transmembrane region" description="Helical" evidence="1">
    <location>
        <begin position="116"/>
        <end position="136"/>
    </location>
</feature>
<feature type="transmembrane region" description="Helical" evidence="1">
    <location>
        <begin position="7"/>
        <end position="27"/>
    </location>
</feature>
<protein>
    <submittedName>
        <fullName evidence="3">CPBP family intramembrane metalloprotease</fullName>
    </submittedName>
</protein>
<evidence type="ECO:0000256" key="1">
    <source>
        <dbReference type="SAM" id="Phobius"/>
    </source>
</evidence>
<dbReference type="GO" id="GO:0080120">
    <property type="term" value="P:CAAX-box protein maturation"/>
    <property type="evidence" value="ECO:0007669"/>
    <property type="project" value="UniProtKB-ARBA"/>
</dbReference>
<feature type="domain" description="CAAX prenyl protease 2/Lysostaphin resistance protein A-like" evidence="2">
    <location>
        <begin position="113"/>
        <end position="210"/>
    </location>
</feature>